<evidence type="ECO:0000313" key="1">
    <source>
        <dbReference type="EMBL" id="KAJ6233666.1"/>
    </source>
</evidence>
<name>A0ABQ8XM16_9EUKA</name>
<dbReference type="EMBL" id="JAOAOG010000276">
    <property type="protein sequence ID" value="KAJ6233666.1"/>
    <property type="molecule type" value="Genomic_DNA"/>
</dbReference>
<proteinExistence type="predicted"/>
<accession>A0ABQ8XM16</accession>
<gene>
    <name evidence="1" type="ORF">M0813_29974</name>
</gene>
<dbReference type="Proteomes" id="UP001150062">
    <property type="component" value="Unassembled WGS sequence"/>
</dbReference>
<organism evidence="1 2">
    <name type="scientific">Anaeramoeba flamelloides</name>
    <dbReference type="NCBI Taxonomy" id="1746091"/>
    <lineage>
        <taxon>Eukaryota</taxon>
        <taxon>Metamonada</taxon>
        <taxon>Anaeramoebidae</taxon>
        <taxon>Anaeramoeba</taxon>
    </lineage>
</organism>
<reference evidence="1" key="1">
    <citation type="submission" date="2022-08" db="EMBL/GenBank/DDBJ databases">
        <title>Novel sulfate-reducing endosymbionts in the free-living metamonad Anaeramoeba.</title>
        <authorList>
            <person name="Jerlstrom-Hultqvist J."/>
            <person name="Cepicka I."/>
            <person name="Gallot-Lavallee L."/>
            <person name="Salas-Leiva D."/>
            <person name="Curtis B.A."/>
            <person name="Zahonova K."/>
            <person name="Pipaliya S."/>
            <person name="Dacks J."/>
            <person name="Roger A.J."/>
        </authorList>
    </citation>
    <scope>NUCLEOTIDE SEQUENCE</scope>
    <source>
        <strain evidence="1">Schooner1</strain>
    </source>
</reference>
<evidence type="ECO:0000313" key="2">
    <source>
        <dbReference type="Proteomes" id="UP001150062"/>
    </source>
</evidence>
<comment type="caution">
    <text evidence="1">The sequence shown here is derived from an EMBL/GenBank/DDBJ whole genome shotgun (WGS) entry which is preliminary data.</text>
</comment>
<sequence>MSRTERKEFKINEISETEIRVNVITTSTDYDNFGEWFTYVDHDCLWAESIPAKTSFKAPLNKKEEVKAAMIQHGYSEIN</sequence>
<protein>
    <submittedName>
        <fullName evidence="1">Uncharacterized protein</fullName>
    </submittedName>
</protein>
<keyword evidence="2" id="KW-1185">Reference proteome</keyword>